<dbReference type="EMBL" id="JAKOGI010000369">
    <property type="protein sequence ID" value="KAJ8436055.1"/>
    <property type="molecule type" value="Genomic_DNA"/>
</dbReference>
<sequence>MQRPMVSNSNTLETDVVKQRNKDEKEFPGENGEENLAHTEPSVSTHGSSPAPKEPSVACGSEREPPIVGPNDPIKEIDKKTNGFPMYCTTDVVKQRNKDEKEFLGEHGKDRTINREEYQKIIYERDIELQTKSTHVAPENQVHTKPSASTHGFTPTPKEPSLACGSERGPPIVGPNDPIEVK</sequence>
<evidence type="ECO:0000313" key="3">
    <source>
        <dbReference type="Proteomes" id="UP001153076"/>
    </source>
</evidence>
<protein>
    <submittedName>
        <fullName evidence="2">Uncharacterized protein</fullName>
    </submittedName>
</protein>
<reference evidence="2" key="1">
    <citation type="submission" date="2022-04" db="EMBL/GenBank/DDBJ databases">
        <title>Carnegiea gigantea Genome sequencing and assembly v2.</title>
        <authorList>
            <person name="Copetti D."/>
            <person name="Sanderson M.J."/>
            <person name="Burquez A."/>
            <person name="Wojciechowski M.F."/>
        </authorList>
    </citation>
    <scope>NUCLEOTIDE SEQUENCE</scope>
    <source>
        <strain evidence="2">SGP5-SGP5p</strain>
        <tissue evidence="2">Aerial part</tissue>
    </source>
</reference>
<name>A0A9Q1K3E1_9CARY</name>
<gene>
    <name evidence="2" type="ORF">Cgig2_017523</name>
</gene>
<feature type="compositionally biased region" description="Basic and acidic residues" evidence="1">
    <location>
        <begin position="15"/>
        <end position="28"/>
    </location>
</feature>
<dbReference type="AlphaFoldDB" id="A0A9Q1K3E1"/>
<evidence type="ECO:0000256" key="1">
    <source>
        <dbReference type="SAM" id="MobiDB-lite"/>
    </source>
</evidence>
<proteinExistence type="predicted"/>
<feature type="region of interest" description="Disordered" evidence="1">
    <location>
        <begin position="134"/>
        <end position="182"/>
    </location>
</feature>
<feature type="compositionally biased region" description="Polar residues" evidence="1">
    <location>
        <begin position="1"/>
        <end position="13"/>
    </location>
</feature>
<evidence type="ECO:0000313" key="2">
    <source>
        <dbReference type="EMBL" id="KAJ8436055.1"/>
    </source>
</evidence>
<accession>A0A9Q1K3E1</accession>
<feature type="region of interest" description="Disordered" evidence="1">
    <location>
        <begin position="1"/>
        <end position="84"/>
    </location>
</feature>
<keyword evidence="3" id="KW-1185">Reference proteome</keyword>
<feature type="compositionally biased region" description="Polar residues" evidence="1">
    <location>
        <begin position="141"/>
        <end position="153"/>
    </location>
</feature>
<organism evidence="2 3">
    <name type="scientific">Carnegiea gigantea</name>
    <dbReference type="NCBI Taxonomy" id="171969"/>
    <lineage>
        <taxon>Eukaryota</taxon>
        <taxon>Viridiplantae</taxon>
        <taxon>Streptophyta</taxon>
        <taxon>Embryophyta</taxon>
        <taxon>Tracheophyta</taxon>
        <taxon>Spermatophyta</taxon>
        <taxon>Magnoliopsida</taxon>
        <taxon>eudicotyledons</taxon>
        <taxon>Gunneridae</taxon>
        <taxon>Pentapetalae</taxon>
        <taxon>Caryophyllales</taxon>
        <taxon>Cactineae</taxon>
        <taxon>Cactaceae</taxon>
        <taxon>Cactoideae</taxon>
        <taxon>Echinocereeae</taxon>
        <taxon>Carnegiea</taxon>
    </lineage>
</organism>
<dbReference type="Proteomes" id="UP001153076">
    <property type="component" value="Unassembled WGS sequence"/>
</dbReference>
<comment type="caution">
    <text evidence="2">The sequence shown here is derived from an EMBL/GenBank/DDBJ whole genome shotgun (WGS) entry which is preliminary data.</text>
</comment>